<dbReference type="InterPro" id="IPR043504">
    <property type="entry name" value="Peptidase_S1_PA_chymotrypsin"/>
</dbReference>
<proteinExistence type="predicted"/>
<dbReference type="InterPro" id="IPR018114">
    <property type="entry name" value="TRYPSIN_HIS"/>
</dbReference>
<feature type="signal peptide" evidence="1">
    <location>
        <begin position="1"/>
        <end position="31"/>
    </location>
</feature>
<keyword evidence="3" id="KW-1185">Reference proteome</keyword>
<dbReference type="GO" id="GO:0004252">
    <property type="term" value="F:serine-type endopeptidase activity"/>
    <property type="evidence" value="ECO:0007669"/>
    <property type="project" value="InterPro"/>
</dbReference>
<dbReference type="AlphaFoldDB" id="A0A372JJB2"/>
<dbReference type="RefSeq" id="WP_117358769.1">
    <property type="nucleotide sequence ID" value="NZ_QURH01000307.1"/>
</dbReference>
<keyword evidence="1" id="KW-0732">Signal</keyword>
<comment type="caution">
    <text evidence="2">The sequence shown here is derived from an EMBL/GenBank/DDBJ whole genome shotgun (WGS) entry which is preliminary data.</text>
</comment>
<accession>A0A372JJB2</accession>
<dbReference type="InterPro" id="IPR009003">
    <property type="entry name" value="Peptidase_S1_PA"/>
</dbReference>
<protein>
    <recommendedName>
        <fullName evidence="4">Trypsin-like serine protease</fullName>
    </recommendedName>
</protein>
<evidence type="ECO:0000313" key="3">
    <source>
        <dbReference type="Proteomes" id="UP000261811"/>
    </source>
</evidence>
<dbReference type="GO" id="GO:0006508">
    <property type="term" value="P:proteolysis"/>
    <property type="evidence" value="ECO:0007669"/>
    <property type="project" value="InterPro"/>
</dbReference>
<evidence type="ECO:0008006" key="4">
    <source>
        <dbReference type="Google" id="ProtNLM"/>
    </source>
</evidence>
<organism evidence="2 3">
    <name type="scientific">Actinomadura logoneensis</name>
    <dbReference type="NCBI Taxonomy" id="2293572"/>
    <lineage>
        <taxon>Bacteria</taxon>
        <taxon>Bacillati</taxon>
        <taxon>Actinomycetota</taxon>
        <taxon>Actinomycetes</taxon>
        <taxon>Streptosporangiales</taxon>
        <taxon>Thermomonosporaceae</taxon>
        <taxon>Actinomadura</taxon>
    </lineage>
</organism>
<dbReference type="Proteomes" id="UP000261811">
    <property type="component" value="Unassembled WGS sequence"/>
</dbReference>
<name>A0A372JJB2_9ACTN</name>
<evidence type="ECO:0000313" key="2">
    <source>
        <dbReference type="EMBL" id="RFU40113.1"/>
    </source>
</evidence>
<dbReference type="SUPFAM" id="SSF50494">
    <property type="entry name" value="Trypsin-like serine proteases"/>
    <property type="match status" value="1"/>
</dbReference>
<evidence type="ECO:0000256" key="1">
    <source>
        <dbReference type="SAM" id="SignalP"/>
    </source>
</evidence>
<dbReference type="PROSITE" id="PS00134">
    <property type="entry name" value="TRYPSIN_HIS"/>
    <property type="match status" value="1"/>
</dbReference>
<gene>
    <name evidence="2" type="ORF">DZF91_18830</name>
</gene>
<dbReference type="Gene3D" id="2.40.10.10">
    <property type="entry name" value="Trypsin-like serine proteases"/>
    <property type="match status" value="2"/>
</dbReference>
<feature type="chain" id="PRO_5016910516" description="Trypsin-like serine protease" evidence="1">
    <location>
        <begin position="32"/>
        <end position="410"/>
    </location>
</feature>
<dbReference type="OrthoDB" id="3688273at2"/>
<reference evidence="2 3" key="1">
    <citation type="submission" date="2018-08" db="EMBL/GenBank/DDBJ databases">
        <title>Actinomadura jelena sp. nov., a novel Actinomycete isolated from soil in Chad.</title>
        <authorList>
            <person name="Shi L."/>
        </authorList>
    </citation>
    <scope>NUCLEOTIDE SEQUENCE [LARGE SCALE GENOMIC DNA]</scope>
    <source>
        <strain evidence="2 3">NEAU-G17</strain>
    </source>
</reference>
<dbReference type="EMBL" id="QURH01000307">
    <property type="protein sequence ID" value="RFU40113.1"/>
    <property type="molecule type" value="Genomic_DNA"/>
</dbReference>
<sequence>MGNKRGSARFVGVLGAAVLSVAVTGMAPAGADQAPGGGKNTVESVPFGHIPADIRQKMHDQVPLKEAASKISWAVEKSGRGGYAGIVLQPHSVQLWWKGKLPAAVNKAVGKARGTAAVEVKPARYSQRELRAAAAGVLAAMKKDPAYPISQVSGSLTGDGLVLTTKDRAKALAAQPPTLAGVPVSYVDGGVAGLDGRYDDYAPYYGGGAILNDDNHARCTAGWAVSDGGGNSYLLTAGHCGRTGGGWHNGSWTTDGTGLWIGTGAQENVGHDLLLINASSAGRIWDGSSAGDFTKGVVGWDWVYANEWVCQSGSTSGAVCGIQNTSNFSYGGWYRDAYGNTEYYSDLIVARRTDGGLPSQGGDSGGPVFSLSGDYNVVANGTVTAHDGSTFYYQDFGTAWRDFGISAKTG</sequence>